<evidence type="ECO:0000313" key="3">
    <source>
        <dbReference type="Proteomes" id="UP000027265"/>
    </source>
</evidence>
<dbReference type="InParanoid" id="A0A067PKH0"/>
<feature type="region of interest" description="Disordered" evidence="1">
    <location>
        <begin position="60"/>
        <end position="83"/>
    </location>
</feature>
<evidence type="ECO:0000256" key="1">
    <source>
        <dbReference type="SAM" id="MobiDB-lite"/>
    </source>
</evidence>
<feature type="compositionally biased region" description="Pro residues" evidence="1">
    <location>
        <begin position="68"/>
        <end position="83"/>
    </location>
</feature>
<feature type="non-terminal residue" evidence="2">
    <location>
        <position position="1"/>
    </location>
</feature>
<sequence length="83" mass="8818">MLGSIWAYPTLLIVNPAIDDRRCHASRVLDVTKATGSRLVPDANSSASWSSALWLSSPGGRQGKASFMPPPVYEPSLPPSPSP</sequence>
<organism evidence="2 3">
    <name type="scientific">Jaapia argillacea MUCL 33604</name>
    <dbReference type="NCBI Taxonomy" id="933084"/>
    <lineage>
        <taxon>Eukaryota</taxon>
        <taxon>Fungi</taxon>
        <taxon>Dikarya</taxon>
        <taxon>Basidiomycota</taxon>
        <taxon>Agaricomycotina</taxon>
        <taxon>Agaricomycetes</taxon>
        <taxon>Agaricomycetidae</taxon>
        <taxon>Jaapiales</taxon>
        <taxon>Jaapiaceae</taxon>
        <taxon>Jaapia</taxon>
    </lineage>
</organism>
<dbReference type="EMBL" id="KL197748">
    <property type="protein sequence ID" value="KDQ51487.1"/>
    <property type="molecule type" value="Genomic_DNA"/>
</dbReference>
<dbReference type="Proteomes" id="UP000027265">
    <property type="component" value="Unassembled WGS sequence"/>
</dbReference>
<gene>
    <name evidence="2" type="ORF">JAAARDRAFT_41128</name>
</gene>
<dbReference type="HOGENOM" id="CLU_2542881_0_0_1"/>
<name>A0A067PKH0_9AGAM</name>
<reference evidence="3" key="1">
    <citation type="journal article" date="2014" name="Proc. Natl. Acad. Sci. U.S.A.">
        <title>Extensive sampling of basidiomycete genomes demonstrates inadequacy of the white-rot/brown-rot paradigm for wood decay fungi.</title>
        <authorList>
            <person name="Riley R."/>
            <person name="Salamov A.A."/>
            <person name="Brown D.W."/>
            <person name="Nagy L.G."/>
            <person name="Floudas D."/>
            <person name="Held B.W."/>
            <person name="Levasseur A."/>
            <person name="Lombard V."/>
            <person name="Morin E."/>
            <person name="Otillar R."/>
            <person name="Lindquist E.A."/>
            <person name="Sun H."/>
            <person name="LaButti K.M."/>
            <person name="Schmutz J."/>
            <person name="Jabbour D."/>
            <person name="Luo H."/>
            <person name="Baker S.E."/>
            <person name="Pisabarro A.G."/>
            <person name="Walton J.D."/>
            <person name="Blanchette R.A."/>
            <person name="Henrissat B."/>
            <person name="Martin F."/>
            <person name="Cullen D."/>
            <person name="Hibbett D.S."/>
            <person name="Grigoriev I.V."/>
        </authorList>
    </citation>
    <scope>NUCLEOTIDE SEQUENCE [LARGE SCALE GENOMIC DNA]</scope>
    <source>
        <strain evidence="3">MUCL 33604</strain>
    </source>
</reference>
<accession>A0A067PKH0</accession>
<evidence type="ECO:0000313" key="2">
    <source>
        <dbReference type="EMBL" id="KDQ51487.1"/>
    </source>
</evidence>
<proteinExistence type="predicted"/>
<dbReference type="AlphaFoldDB" id="A0A067PKH0"/>
<protein>
    <submittedName>
        <fullName evidence="2">Uncharacterized protein</fullName>
    </submittedName>
</protein>
<keyword evidence="3" id="KW-1185">Reference proteome</keyword>